<protein>
    <submittedName>
        <fullName evidence="10">Multidrug MFS transporter</fullName>
    </submittedName>
</protein>
<dbReference type="AlphaFoldDB" id="A0A077HKF1"/>
<feature type="transmembrane region" description="Helical" evidence="8">
    <location>
        <begin position="357"/>
        <end position="381"/>
    </location>
</feature>
<feature type="transmembrane region" description="Helical" evidence="8">
    <location>
        <begin position="164"/>
        <end position="186"/>
    </location>
</feature>
<feature type="transmembrane region" description="Helical" evidence="8">
    <location>
        <begin position="49"/>
        <end position="66"/>
    </location>
</feature>
<dbReference type="EMBL" id="CP009215">
    <property type="protein sequence ID" value="AIL96664.1"/>
    <property type="molecule type" value="Genomic_DNA"/>
</dbReference>
<evidence type="ECO:0000256" key="7">
    <source>
        <dbReference type="ARBA" id="ARBA00023136"/>
    </source>
</evidence>
<feature type="transmembrane region" description="Helical" evidence="8">
    <location>
        <begin position="78"/>
        <end position="97"/>
    </location>
</feature>
<keyword evidence="4" id="KW-1003">Cell membrane</keyword>
<evidence type="ECO:0000256" key="3">
    <source>
        <dbReference type="ARBA" id="ARBA00022448"/>
    </source>
</evidence>
<keyword evidence="5 8" id="KW-0812">Transmembrane</keyword>
<comment type="subcellular location">
    <subcellularLocation>
        <location evidence="1">Cell membrane</location>
        <topology evidence="1">Multi-pass membrane protein</topology>
    </subcellularLocation>
</comment>
<dbReference type="Proteomes" id="UP000028939">
    <property type="component" value="Chromosome"/>
</dbReference>
<evidence type="ECO:0000256" key="1">
    <source>
        <dbReference type="ARBA" id="ARBA00004651"/>
    </source>
</evidence>
<dbReference type="GO" id="GO:0005886">
    <property type="term" value="C:plasma membrane"/>
    <property type="evidence" value="ECO:0007669"/>
    <property type="project" value="UniProtKB-SubCell"/>
</dbReference>
<dbReference type="InterPro" id="IPR036259">
    <property type="entry name" value="MFS_trans_sf"/>
</dbReference>
<dbReference type="NCBIfam" id="TIGR00711">
    <property type="entry name" value="efflux_EmrB"/>
    <property type="match status" value="1"/>
</dbReference>
<dbReference type="SUPFAM" id="SSF103473">
    <property type="entry name" value="MFS general substrate transporter"/>
    <property type="match status" value="2"/>
</dbReference>
<feature type="transmembrane region" description="Helical" evidence="8">
    <location>
        <begin position="227"/>
        <end position="244"/>
    </location>
</feature>
<name>A0A077HKF1_9CORY</name>
<dbReference type="Gene3D" id="1.20.1250.20">
    <property type="entry name" value="MFS general substrate transporter like domains"/>
    <property type="match status" value="1"/>
</dbReference>
<dbReference type="RefSeq" id="WP_038610905.1">
    <property type="nucleotide sequence ID" value="NZ_CP009215.1"/>
</dbReference>
<dbReference type="PRINTS" id="PR01036">
    <property type="entry name" value="TCRTETB"/>
</dbReference>
<accession>A0A077HKF1</accession>
<feature type="transmembrane region" description="Helical" evidence="8">
    <location>
        <begin position="456"/>
        <end position="474"/>
    </location>
</feature>
<feature type="transmembrane region" description="Helical" evidence="8">
    <location>
        <begin position="300"/>
        <end position="318"/>
    </location>
</feature>
<proteinExistence type="inferred from homology"/>
<evidence type="ECO:0000313" key="10">
    <source>
        <dbReference type="EMBL" id="AIL96664.1"/>
    </source>
</evidence>
<evidence type="ECO:0000256" key="6">
    <source>
        <dbReference type="ARBA" id="ARBA00022989"/>
    </source>
</evidence>
<feature type="transmembrane region" description="Helical" evidence="8">
    <location>
        <begin position="137"/>
        <end position="158"/>
    </location>
</feature>
<comment type="similarity">
    <text evidence="2">Belongs to the major facilitator superfamily. EmrB family.</text>
</comment>
<evidence type="ECO:0000313" key="11">
    <source>
        <dbReference type="Proteomes" id="UP000028939"/>
    </source>
</evidence>
<feature type="transmembrane region" description="Helical" evidence="8">
    <location>
        <begin position="264"/>
        <end position="288"/>
    </location>
</feature>
<dbReference type="FunFam" id="1.20.1720.10:FF:000021">
    <property type="entry name" value="Drug resistance transporter, EmrB/QacA subfamily"/>
    <property type="match status" value="1"/>
</dbReference>
<evidence type="ECO:0000256" key="5">
    <source>
        <dbReference type="ARBA" id="ARBA00022692"/>
    </source>
</evidence>
<evidence type="ECO:0000256" key="8">
    <source>
        <dbReference type="SAM" id="Phobius"/>
    </source>
</evidence>
<dbReference type="PANTHER" id="PTHR42718:SF42">
    <property type="entry name" value="EXPORT PROTEIN"/>
    <property type="match status" value="1"/>
</dbReference>
<dbReference type="InterPro" id="IPR011701">
    <property type="entry name" value="MFS"/>
</dbReference>
<feature type="domain" description="Major facilitator superfamily (MFS) profile" evidence="9">
    <location>
        <begin position="12"/>
        <end position="478"/>
    </location>
</feature>
<dbReference type="InterPro" id="IPR020846">
    <property type="entry name" value="MFS_dom"/>
</dbReference>
<reference evidence="10 11" key="1">
    <citation type="submission" date="2014-08" db="EMBL/GenBank/DDBJ databases">
        <title>Complete genome sequence of Corynebacterium ureicelerivorans DSM 45051, a lipophilic and urea-splitting isolate from a blood culture of a septicaemia patient.</title>
        <authorList>
            <person name="Tippelt A."/>
            <person name="Albersmeier A."/>
            <person name="Brinkrolf K."/>
            <person name="Ruckert C."/>
            <person name="Tauch A."/>
        </authorList>
    </citation>
    <scope>NUCLEOTIDE SEQUENCE [LARGE SCALE GENOMIC DNA]</scope>
    <source>
        <strain evidence="10 11">IMMIB RIV-2301</strain>
    </source>
</reference>
<feature type="transmembrane region" description="Helical" evidence="8">
    <location>
        <begin position="198"/>
        <end position="215"/>
    </location>
</feature>
<keyword evidence="3" id="KW-0813">Transport</keyword>
<dbReference type="CDD" id="cd17321">
    <property type="entry name" value="MFS_MMR_MDR_like"/>
    <property type="match status" value="1"/>
</dbReference>
<feature type="transmembrane region" description="Helical" evidence="8">
    <location>
        <begin position="12"/>
        <end position="37"/>
    </location>
</feature>
<feature type="transmembrane region" description="Helical" evidence="8">
    <location>
        <begin position="103"/>
        <end position="125"/>
    </location>
</feature>
<keyword evidence="7 8" id="KW-0472">Membrane</keyword>
<sequence>MQQTSTRSPWPALWSMMLGFFMILVDSTIVSVAIPAISEGLGASYNEVIWVNSAYLLAYAVPLLITGRLGDRFGPRTIYLIGLALFTASSLACGLASSSTALITARAFQGLGGAMVTPQTMSVMIRTFSPKERGGAMGVWGATAGLATVTGPLLGGVLVDASGWPWIFFVNVPVGVLGLILAWIYVPRLEKTNRHFDWVGVALSSVSMFCLVFGIQEAQHFGWDWRVWALLVVGAVTMALFFRWQSRQGDRALVPVALFNDRNFSLAGATISTVGFAISTYIIPWMIYVQTVQGFSPTKAALLVLPSGLISGFLSPYIGKLTNTHDPKPFAIAGLTLAAVSMAASALITTPDVDPQWMYAVSALYGVANSMMWGPLSMIATRNLDPRLAGAGSSVYNTTRQIGAVIGSAAIAAMMSSQLAAKLGGDASEMATAGQTTGVLPAPLHEPFAEAMSNSIWLPSAVIAAGAVAACFFAKTKSWSD</sequence>
<evidence type="ECO:0000256" key="2">
    <source>
        <dbReference type="ARBA" id="ARBA00008537"/>
    </source>
</evidence>
<feature type="transmembrane region" description="Helical" evidence="8">
    <location>
        <begin position="402"/>
        <end position="421"/>
    </location>
</feature>
<dbReference type="PROSITE" id="PS50850">
    <property type="entry name" value="MFS"/>
    <property type="match status" value="1"/>
</dbReference>
<dbReference type="STRING" id="401472.CUREI_04580"/>
<dbReference type="GO" id="GO:0022857">
    <property type="term" value="F:transmembrane transporter activity"/>
    <property type="evidence" value="ECO:0007669"/>
    <property type="project" value="InterPro"/>
</dbReference>
<dbReference type="Gene3D" id="1.20.1720.10">
    <property type="entry name" value="Multidrug resistance protein D"/>
    <property type="match status" value="1"/>
</dbReference>
<dbReference type="HOGENOM" id="CLU_000960_28_1_11"/>
<dbReference type="KEGG" id="cuv:CUREI_04580"/>
<keyword evidence="11" id="KW-1185">Reference proteome</keyword>
<dbReference type="Pfam" id="PF07690">
    <property type="entry name" value="MFS_1"/>
    <property type="match status" value="2"/>
</dbReference>
<gene>
    <name evidence="10" type="ORF">CUREI_04580</name>
</gene>
<feature type="transmembrane region" description="Helical" evidence="8">
    <location>
        <begin position="330"/>
        <end position="351"/>
    </location>
</feature>
<organism evidence="10 11">
    <name type="scientific">Corynebacterium ureicelerivorans</name>
    <dbReference type="NCBI Taxonomy" id="401472"/>
    <lineage>
        <taxon>Bacteria</taxon>
        <taxon>Bacillati</taxon>
        <taxon>Actinomycetota</taxon>
        <taxon>Actinomycetes</taxon>
        <taxon>Mycobacteriales</taxon>
        <taxon>Corynebacteriaceae</taxon>
        <taxon>Corynebacterium</taxon>
    </lineage>
</organism>
<keyword evidence="6 8" id="KW-1133">Transmembrane helix</keyword>
<dbReference type="PANTHER" id="PTHR42718">
    <property type="entry name" value="MAJOR FACILITATOR SUPERFAMILY MULTIDRUG TRANSPORTER MFSC"/>
    <property type="match status" value="1"/>
</dbReference>
<evidence type="ECO:0000259" key="9">
    <source>
        <dbReference type="PROSITE" id="PS50850"/>
    </source>
</evidence>
<dbReference type="InterPro" id="IPR004638">
    <property type="entry name" value="EmrB-like"/>
</dbReference>
<evidence type="ECO:0000256" key="4">
    <source>
        <dbReference type="ARBA" id="ARBA00022475"/>
    </source>
</evidence>